<feature type="domain" description="Amine oxidase" evidence="12">
    <location>
        <begin position="103"/>
        <end position="591"/>
    </location>
</feature>
<keyword evidence="9 11" id="KW-0627">Porphyrin biosynthesis</keyword>
<evidence type="ECO:0000256" key="2">
    <source>
        <dbReference type="ARBA" id="ARBA00005073"/>
    </source>
</evidence>
<comment type="subcellular location">
    <subcellularLocation>
        <location evidence="11">Mitochondrion inner membrane</location>
    </subcellularLocation>
</comment>
<evidence type="ECO:0000256" key="6">
    <source>
        <dbReference type="ARBA" id="ARBA00022827"/>
    </source>
</evidence>
<dbReference type="AlphaFoldDB" id="A0A384JMY0"/>
<keyword evidence="5 11" id="KW-0285">Flavoprotein</keyword>
<evidence type="ECO:0000256" key="8">
    <source>
        <dbReference type="ARBA" id="ARBA00023133"/>
    </source>
</evidence>
<dbReference type="InterPro" id="IPR050464">
    <property type="entry name" value="Zeta_carotene_desat/Oxidored"/>
</dbReference>
<evidence type="ECO:0000256" key="11">
    <source>
        <dbReference type="RuleBase" id="RU367069"/>
    </source>
</evidence>
<reference evidence="13 14" key="3">
    <citation type="journal article" date="2017" name="Mol. Plant Pathol.">
        <title>A gapless genome sequence of the fungus Botrytis cinerea.</title>
        <authorList>
            <person name="Van Kan J.A."/>
            <person name="Stassen J.H."/>
            <person name="Mosbach A."/>
            <person name="Van Der Lee T.A."/>
            <person name="Faino L."/>
            <person name="Farmer A.D."/>
            <person name="Papasotiriou D.G."/>
            <person name="Zhou S."/>
            <person name="Seidl M.F."/>
            <person name="Cottam E."/>
            <person name="Edel D."/>
            <person name="Hahn M."/>
            <person name="Schwartz D.C."/>
            <person name="Dietrich R.A."/>
            <person name="Widdison S."/>
            <person name="Scalliet G."/>
        </authorList>
    </citation>
    <scope>NUCLEOTIDE SEQUENCE [LARGE SCALE GENOMIC DNA]</scope>
    <source>
        <strain evidence="13 14">B05.10</strain>
    </source>
</reference>
<dbReference type="GO" id="GO:0004729">
    <property type="term" value="F:oxygen-dependent protoporphyrinogen oxidase activity"/>
    <property type="evidence" value="ECO:0007669"/>
    <property type="project" value="UniProtKB-UniRule"/>
</dbReference>
<reference evidence="13 14" key="1">
    <citation type="journal article" date="2011" name="PLoS Genet.">
        <title>Genomic analysis of the necrotrophic fungal pathogens Sclerotinia sclerotiorum and Botrytis cinerea.</title>
        <authorList>
            <person name="Amselem J."/>
            <person name="Cuomo C.A."/>
            <person name="van Kan J.A."/>
            <person name="Viaud M."/>
            <person name="Benito E.P."/>
            <person name="Couloux A."/>
            <person name="Coutinho P.M."/>
            <person name="de Vries R.P."/>
            <person name="Dyer P.S."/>
            <person name="Fillinger S."/>
            <person name="Fournier E."/>
            <person name="Gout L."/>
            <person name="Hahn M."/>
            <person name="Kohn L."/>
            <person name="Lapalu N."/>
            <person name="Plummer K.M."/>
            <person name="Pradier J.M."/>
            <person name="Quevillon E."/>
            <person name="Sharon A."/>
            <person name="Simon A."/>
            <person name="ten Have A."/>
            <person name="Tudzynski B."/>
            <person name="Tudzynski P."/>
            <person name="Wincker P."/>
            <person name="Andrew M."/>
            <person name="Anthouard V."/>
            <person name="Beever R.E."/>
            <person name="Beffa R."/>
            <person name="Benoit I."/>
            <person name="Bouzid O."/>
            <person name="Brault B."/>
            <person name="Chen Z."/>
            <person name="Choquer M."/>
            <person name="Collemare J."/>
            <person name="Cotton P."/>
            <person name="Danchin E.G."/>
            <person name="Da Silva C."/>
            <person name="Gautier A."/>
            <person name="Giraud C."/>
            <person name="Giraud T."/>
            <person name="Gonzalez C."/>
            <person name="Grossetete S."/>
            <person name="Guldener U."/>
            <person name="Henrissat B."/>
            <person name="Howlett B.J."/>
            <person name="Kodira C."/>
            <person name="Kretschmer M."/>
            <person name="Lappartient A."/>
            <person name="Leroch M."/>
            <person name="Levis C."/>
            <person name="Mauceli E."/>
            <person name="Neuveglise C."/>
            <person name="Oeser B."/>
            <person name="Pearson M."/>
            <person name="Poulain J."/>
            <person name="Poussereau N."/>
            <person name="Quesneville H."/>
            <person name="Rascle C."/>
            <person name="Schumacher J."/>
            <person name="Segurens B."/>
            <person name="Sexton A."/>
            <person name="Silva E."/>
            <person name="Sirven C."/>
            <person name="Soanes D.M."/>
            <person name="Talbot N.J."/>
            <person name="Templeton M."/>
            <person name="Yandava C."/>
            <person name="Yarden O."/>
            <person name="Zeng Q."/>
            <person name="Rollins J.A."/>
            <person name="Lebrun M.H."/>
            <person name="Dickman M."/>
        </authorList>
    </citation>
    <scope>NUCLEOTIDE SEQUENCE [LARGE SCALE GENOMIC DNA]</scope>
    <source>
        <strain evidence="13 14">B05.10</strain>
    </source>
</reference>
<evidence type="ECO:0000313" key="13">
    <source>
        <dbReference type="EMBL" id="ATZ51938.1"/>
    </source>
</evidence>
<comment type="similarity">
    <text evidence="3 11">Belongs to the protoporphyrinogen/coproporphyrinogen oxidase family. Protoporphyrinogen oxidase subfamily.</text>
</comment>
<organism evidence="13 14">
    <name type="scientific">Botryotinia fuckeliana (strain B05.10)</name>
    <name type="common">Noble rot fungus</name>
    <name type="synonym">Botrytis cinerea</name>
    <dbReference type="NCBI Taxonomy" id="332648"/>
    <lineage>
        <taxon>Eukaryota</taxon>
        <taxon>Fungi</taxon>
        <taxon>Dikarya</taxon>
        <taxon>Ascomycota</taxon>
        <taxon>Pezizomycotina</taxon>
        <taxon>Leotiomycetes</taxon>
        <taxon>Helotiales</taxon>
        <taxon>Sclerotiniaceae</taxon>
        <taxon>Botrytis</taxon>
    </lineage>
</organism>
<comment type="cofactor">
    <cofactor evidence="11">
        <name>FAD</name>
        <dbReference type="ChEBI" id="CHEBI:57692"/>
    </cofactor>
    <text evidence="11">Binds 1 FAD per subunit.</text>
</comment>
<evidence type="ECO:0000256" key="4">
    <source>
        <dbReference type="ARBA" id="ARBA00012867"/>
    </source>
</evidence>
<dbReference type="FunFam" id="3.50.50.60:FF:000193">
    <property type="entry name" value="Protoporphyrinogen oxidase"/>
    <property type="match status" value="1"/>
</dbReference>
<proteinExistence type="inferred from homology"/>
<dbReference type="VEuPathDB" id="FungiDB:Bcin07g04830"/>
<dbReference type="RefSeq" id="XP_001554074.2">
    <property type="nucleotide sequence ID" value="XM_001554024.2"/>
</dbReference>
<dbReference type="Pfam" id="PF01593">
    <property type="entry name" value="Amino_oxidase"/>
    <property type="match status" value="1"/>
</dbReference>
<dbReference type="InterPro" id="IPR004572">
    <property type="entry name" value="Protoporphyrinogen_oxidase"/>
</dbReference>
<evidence type="ECO:0000256" key="7">
    <source>
        <dbReference type="ARBA" id="ARBA00023002"/>
    </source>
</evidence>
<dbReference type="GeneID" id="5434590"/>
<comment type="pathway">
    <text evidence="2 11">Porphyrin-containing compound metabolism; protoporphyrin-IX biosynthesis; protoporphyrin-IX from protoporphyrinogen-IX: step 1/1.</text>
</comment>
<name>A0A384JMY0_BOTFB</name>
<dbReference type="PANTHER" id="PTHR42923">
    <property type="entry name" value="PROTOPORPHYRINOGEN OXIDASE"/>
    <property type="match status" value="1"/>
</dbReference>
<keyword evidence="7 11" id="KW-0560">Oxidoreductase</keyword>
<evidence type="ECO:0000256" key="5">
    <source>
        <dbReference type="ARBA" id="ARBA00022630"/>
    </source>
</evidence>
<dbReference type="UniPathway" id="UPA00251">
    <property type="reaction ID" value="UER00324"/>
</dbReference>
<comment type="catalytic activity">
    <reaction evidence="10 11">
        <text>protoporphyrinogen IX + 3 O2 = protoporphyrin IX + 3 H2O2</text>
        <dbReference type="Rhea" id="RHEA:25576"/>
        <dbReference type="ChEBI" id="CHEBI:15379"/>
        <dbReference type="ChEBI" id="CHEBI:16240"/>
        <dbReference type="ChEBI" id="CHEBI:57306"/>
        <dbReference type="ChEBI" id="CHEBI:57307"/>
        <dbReference type="EC" id="1.3.3.4"/>
    </reaction>
</comment>
<dbReference type="OrthoDB" id="438553at2759"/>
<keyword evidence="14" id="KW-1185">Reference proteome</keyword>
<evidence type="ECO:0000259" key="12">
    <source>
        <dbReference type="Pfam" id="PF01593"/>
    </source>
</evidence>
<dbReference type="EMBL" id="CP009811">
    <property type="protein sequence ID" value="ATZ51938.1"/>
    <property type="molecule type" value="Genomic_DNA"/>
</dbReference>
<keyword evidence="8 11" id="KW-0350">Heme biosynthesis</keyword>
<dbReference type="Gene3D" id="3.50.50.60">
    <property type="entry name" value="FAD/NAD(P)-binding domain"/>
    <property type="match status" value="1"/>
</dbReference>
<dbReference type="SUPFAM" id="SSF54373">
    <property type="entry name" value="FAD-linked reductases, C-terminal domain"/>
    <property type="match status" value="1"/>
</dbReference>
<dbReference type="GO" id="GO:0006782">
    <property type="term" value="P:protoporphyrinogen IX biosynthetic process"/>
    <property type="evidence" value="ECO:0007669"/>
    <property type="project" value="UniProtKB-UniRule"/>
</dbReference>
<dbReference type="KEGG" id="bfu:BCIN_07g04830"/>
<protein>
    <recommendedName>
        <fullName evidence="4 11">Protoporphyrinogen oxidase</fullName>
        <ecNumber evidence="4 11">1.3.3.4</ecNumber>
    </recommendedName>
</protein>
<dbReference type="EC" id="1.3.3.4" evidence="4 11"/>
<dbReference type="SUPFAM" id="SSF51905">
    <property type="entry name" value="FAD/NAD(P)-binding domain"/>
    <property type="match status" value="1"/>
</dbReference>
<evidence type="ECO:0000256" key="1">
    <source>
        <dbReference type="ARBA" id="ARBA00002600"/>
    </source>
</evidence>
<accession>A0A384JMY0</accession>
<evidence type="ECO:0000256" key="10">
    <source>
        <dbReference type="ARBA" id="ARBA00047554"/>
    </source>
</evidence>
<evidence type="ECO:0000313" key="14">
    <source>
        <dbReference type="Proteomes" id="UP000001798"/>
    </source>
</evidence>
<dbReference type="NCBIfam" id="TIGR00562">
    <property type="entry name" value="proto_IX_ox"/>
    <property type="match status" value="1"/>
</dbReference>
<sequence>MIITRMRLPESPLLAPLRRCYNIPQCQVVRLRRRNVLGSCTRAYSYQTRPQLHTRERSKPLLKYYSSYAQSNPPTRKSAEVISENKSSEEWKEPSVAILGGGITGLATAYYLTQMAPHLKVTLYESSERLGGWLRTKHIDVGDGEVVFEQGPRTLRPNTPAGFVTLNLIRDLGLSDEVIKTNKLSAAALNRFVYYPDRLVCMPEPSQGIYAIAWKMLTEPVFKGMHRLLFEYKRPRRPAELDDESVGSFLARRTGGTDIPDNLVSAVFHGIYAGDIYKLSAKSIMPSQWGMEGAFGSISAGISQMAKFKNATAEDADLEEKERSSFTDNERAIINETSVYTFRRGIGTLSEALDSSLRNNPNVKIKLGEDVGKIEYDGQSEGIKIYTAQAGESSTNHSYVISTLSGRTLSTLTTPSDDSLLPSLAKTEAVTVMVVNLYYRDEDLLPERGFGYLIPRSIPFDQNPEFALGVVFDSDATVGQDTVPGTKVTVMLGGHWWDDFETYPSEEEGAAMAKAVLKRHLKIDQEPEMVHASLQKDCIPQYTVGHEQRLKQAHYELLSAYKGRLAVAGNSYTGVGVNDCIKAAKVVAGDVARSNDVTGLEKFAEQKWWEKMIKREQ</sequence>
<evidence type="ECO:0000256" key="3">
    <source>
        <dbReference type="ARBA" id="ARBA00010551"/>
    </source>
</evidence>
<dbReference type="PANTHER" id="PTHR42923:SF3">
    <property type="entry name" value="PROTOPORPHYRINOGEN OXIDASE"/>
    <property type="match status" value="1"/>
</dbReference>
<dbReference type="InterPro" id="IPR036188">
    <property type="entry name" value="FAD/NAD-bd_sf"/>
</dbReference>
<keyword evidence="6 11" id="KW-0274">FAD</keyword>
<dbReference type="GO" id="GO:0005743">
    <property type="term" value="C:mitochondrial inner membrane"/>
    <property type="evidence" value="ECO:0007669"/>
    <property type="project" value="UniProtKB-SubCell"/>
</dbReference>
<evidence type="ECO:0000256" key="9">
    <source>
        <dbReference type="ARBA" id="ARBA00023244"/>
    </source>
</evidence>
<reference evidence="13 14" key="2">
    <citation type="journal article" date="2012" name="Eukaryot. Cell">
        <title>Genome update of Botrytis cinerea strains B05.10 and T4.</title>
        <authorList>
            <person name="Staats M."/>
            <person name="van Kan J.A."/>
        </authorList>
    </citation>
    <scope>NUCLEOTIDE SEQUENCE [LARGE SCALE GENOMIC DNA]</scope>
    <source>
        <strain evidence="13 14">B05.10</strain>
    </source>
</reference>
<dbReference type="InterPro" id="IPR002937">
    <property type="entry name" value="Amino_oxidase"/>
</dbReference>
<dbReference type="Proteomes" id="UP000001798">
    <property type="component" value="Chromosome 7"/>
</dbReference>
<comment type="function">
    <text evidence="1 11">Catalyzes the 6-electron oxidation of protoporphyrinogen-IX to form protoporphyrin-IX.</text>
</comment>
<gene>
    <name evidence="13" type="primary">Bchem14</name>
    <name evidence="13" type="ORF">BCIN_07g04830</name>
</gene>